<organism evidence="1 2">
    <name type="scientific">Ensifer adhaerens</name>
    <name type="common">Sinorhizobium morelense</name>
    <dbReference type="NCBI Taxonomy" id="106592"/>
    <lineage>
        <taxon>Bacteria</taxon>
        <taxon>Pseudomonadati</taxon>
        <taxon>Pseudomonadota</taxon>
        <taxon>Alphaproteobacteria</taxon>
        <taxon>Hyphomicrobiales</taxon>
        <taxon>Rhizobiaceae</taxon>
        <taxon>Sinorhizobium/Ensifer group</taxon>
        <taxon>Ensifer</taxon>
    </lineage>
</organism>
<proteinExistence type="predicted"/>
<dbReference type="AlphaFoldDB" id="A0A0L8BG80"/>
<accession>A0A0L8BG80</accession>
<sequence length="67" mass="7664">MFASDTKGQFGRVVKNWNTRYDLEEFIAASGLPPLEAREVFAKHGPYKTDLDQLIRQRAPIRADKAK</sequence>
<evidence type="ECO:0000313" key="2">
    <source>
        <dbReference type="Proteomes" id="UP000037425"/>
    </source>
</evidence>
<dbReference type="Proteomes" id="UP000037425">
    <property type="component" value="Unassembled WGS sequence"/>
</dbReference>
<protein>
    <submittedName>
        <fullName evidence="1">Uncharacterized protein</fullName>
    </submittedName>
</protein>
<name>A0A0L8BG80_ENSAD</name>
<dbReference type="EMBL" id="LGAP01000035">
    <property type="protein sequence ID" value="KOF13560.1"/>
    <property type="molecule type" value="Genomic_DNA"/>
</dbReference>
<reference evidence="2" key="1">
    <citation type="submission" date="2015-07" db="EMBL/GenBank/DDBJ databases">
        <title>Whole genome sequence of an Ensifer adhaerens strain isolated from a cave pool in the Wind Cave National Park.</title>
        <authorList>
            <person name="Eng W.W.H."/>
            <person name="Gan H.M."/>
            <person name="Barton H.A."/>
            <person name="Savka M.A."/>
        </authorList>
    </citation>
    <scope>NUCLEOTIDE SEQUENCE [LARGE SCALE GENOMIC DNA]</scope>
    <source>
        <strain evidence="2">SD006</strain>
    </source>
</reference>
<dbReference type="PATRIC" id="fig|106592.7.peg.5254"/>
<evidence type="ECO:0000313" key="1">
    <source>
        <dbReference type="EMBL" id="KOF13560.1"/>
    </source>
</evidence>
<gene>
    <name evidence="1" type="ORF">AC244_30410</name>
</gene>
<comment type="caution">
    <text evidence="1">The sequence shown here is derived from an EMBL/GenBank/DDBJ whole genome shotgun (WGS) entry which is preliminary data.</text>
</comment>